<dbReference type="EMBL" id="JAQIZZ010000003">
    <property type="protein sequence ID" value="KAJ5545707.1"/>
    <property type="molecule type" value="Genomic_DNA"/>
</dbReference>
<protein>
    <submittedName>
        <fullName evidence="1">Uncharacterized protein</fullName>
    </submittedName>
</protein>
<dbReference type="Proteomes" id="UP001220324">
    <property type="component" value="Unassembled WGS sequence"/>
</dbReference>
<evidence type="ECO:0000313" key="2">
    <source>
        <dbReference type="Proteomes" id="UP001220324"/>
    </source>
</evidence>
<organism evidence="1 2">
    <name type="scientific">Penicillium frequentans</name>
    <dbReference type="NCBI Taxonomy" id="3151616"/>
    <lineage>
        <taxon>Eukaryota</taxon>
        <taxon>Fungi</taxon>
        <taxon>Dikarya</taxon>
        <taxon>Ascomycota</taxon>
        <taxon>Pezizomycotina</taxon>
        <taxon>Eurotiomycetes</taxon>
        <taxon>Eurotiomycetidae</taxon>
        <taxon>Eurotiales</taxon>
        <taxon>Aspergillaceae</taxon>
        <taxon>Penicillium</taxon>
    </lineage>
</organism>
<proteinExistence type="predicted"/>
<name>A0AAD6CYD9_9EURO</name>
<evidence type="ECO:0000313" key="1">
    <source>
        <dbReference type="EMBL" id="KAJ5545707.1"/>
    </source>
</evidence>
<sequence length="102" mass="11540">MKMTMMATRHLSWLFQTVMDVDLRSITCPDFKELDKVLAVDKCVDEALSTMLALASIRSSGSEDVPVSLFWSQRLIKALSSTNTWEQSLTDRIMASPFDFSD</sequence>
<keyword evidence="2" id="KW-1185">Reference proteome</keyword>
<dbReference type="AlphaFoldDB" id="A0AAD6CYD9"/>
<accession>A0AAD6CYD9</accession>
<gene>
    <name evidence="1" type="ORF">N7494_003292</name>
</gene>
<comment type="caution">
    <text evidence="1">The sequence shown here is derived from an EMBL/GenBank/DDBJ whole genome shotgun (WGS) entry which is preliminary data.</text>
</comment>
<reference evidence="1 2" key="1">
    <citation type="journal article" date="2023" name="IMA Fungus">
        <title>Comparative genomic study of the Penicillium genus elucidates a diverse pangenome and 15 lateral gene transfer events.</title>
        <authorList>
            <person name="Petersen C."/>
            <person name="Sorensen T."/>
            <person name="Nielsen M.R."/>
            <person name="Sondergaard T.E."/>
            <person name="Sorensen J.L."/>
            <person name="Fitzpatrick D.A."/>
            <person name="Frisvad J.C."/>
            <person name="Nielsen K.L."/>
        </authorList>
    </citation>
    <scope>NUCLEOTIDE SEQUENCE [LARGE SCALE GENOMIC DNA]</scope>
    <source>
        <strain evidence="1 2">IBT 35679</strain>
    </source>
</reference>